<feature type="chain" id="PRO_5007089570" description="Lipoprotein" evidence="1">
    <location>
        <begin position="23"/>
        <end position="146"/>
    </location>
</feature>
<name>A0A100VTL7_PAEAM</name>
<dbReference type="AlphaFoldDB" id="A0A100VTL7"/>
<organism evidence="2 3">
    <name type="scientific">Paenibacillus amylolyticus</name>
    <dbReference type="NCBI Taxonomy" id="1451"/>
    <lineage>
        <taxon>Bacteria</taxon>
        <taxon>Bacillati</taxon>
        <taxon>Bacillota</taxon>
        <taxon>Bacilli</taxon>
        <taxon>Bacillales</taxon>
        <taxon>Paenibacillaceae</taxon>
        <taxon>Paenibacillus</taxon>
    </lineage>
</organism>
<keyword evidence="1" id="KW-0732">Signal</keyword>
<dbReference type="RefSeq" id="WP_082763048.1">
    <property type="nucleotide sequence ID" value="NZ_BCNV01000013.1"/>
</dbReference>
<protein>
    <recommendedName>
        <fullName evidence="4">Lipoprotein</fullName>
    </recommendedName>
</protein>
<evidence type="ECO:0000313" key="3">
    <source>
        <dbReference type="Proteomes" id="UP000069697"/>
    </source>
</evidence>
<accession>A0A100VTL7</accession>
<reference evidence="3" key="2">
    <citation type="submission" date="2016-01" db="EMBL/GenBank/DDBJ databases">
        <title>Draft Genome Sequence of Paenibacillus amylolyticus Heshi-A3 that Was Isolated from Fermented Rice Bran with Aging Salted Mackerel, Which Was Named Heshiko as Traditional Fermented Seafood in Japan.</title>
        <authorList>
            <person name="Akuzawa S."/>
            <person name="Nakagawa J."/>
            <person name="Kanekatsu T."/>
            <person name="Kubota E."/>
            <person name="Ohtake R."/>
            <person name="Suzuki T."/>
            <person name="Kanesaki Y."/>
        </authorList>
    </citation>
    <scope>NUCLEOTIDE SEQUENCE [LARGE SCALE GENOMIC DNA]</scope>
    <source>
        <strain evidence="3">Heshi-A3</strain>
    </source>
</reference>
<proteinExistence type="predicted"/>
<gene>
    <name evidence="2" type="ORF">PAHA3_5974</name>
</gene>
<reference evidence="2 3" key="1">
    <citation type="journal article" date="2016" name="Genome Announc.">
        <title>Draft Genome Sequence of Paenibacillus amylolyticus Heshi-A3, Isolated from Fermented Rice Bran in a Japanese Fermented Seafood Dish.</title>
        <authorList>
            <person name="Akuzawa S."/>
            <person name="Nagaoka J."/>
            <person name="Kanekatsu M."/>
            <person name="Kubota E."/>
            <person name="Ohtake R."/>
            <person name="Suzuki T."/>
            <person name="Kanesaki Y."/>
        </authorList>
    </citation>
    <scope>NUCLEOTIDE SEQUENCE [LARGE SCALE GENOMIC DNA]</scope>
    <source>
        <strain evidence="2 3">Heshi-A3</strain>
    </source>
</reference>
<evidence type="ECO:0000313" key="2">
    <source>
        <dbReference type="EMBL" id="GAS85823.1"/>
    </source>
</evidence>
<sequence>MLSWRRLGLQSFLLLCLTVVLAGCGEASGAVWTSYEGAVNEKSFPVPKVANKSDQSENNSDMDYVRYTLSGISESTSLPEVYLDEIKSWGWTERQAKGTSNESSTLRVFAKEGHTVHLAVHDGSFTLMVPRNDATQTTVKSLAEDD</sequence>
<feature type="signal peptide" evidence="1">
    <location>
        <begin position="1"/>
        <end position="22"/>
    </location>
</feature>
<dbReference type="Proteomes" id="UP000069697">
    <property type="component" value="Unassembled WGS sequence"/>
</dbReference>
<evidence type="ECO:0008006" key="4">
    <source>
        <dbReference type="Google" id="ProtNLM"/>
    </source>
</evidence>
<comment type="caution">
    <text evidence="2">The sequence shown here is derived from an EMBL/GenBank/DDBJ whole genome shotgun (WGS) entry which is preliminary data.</text>
</comment>
<dbReference type="PROSITE" id="PS51257">
    <property type="entry name" value="PROKAR_LIPOPROTEIN"/>
    <property type="match status" value="1"/>
</dbReference>
<dbReference type="EMBL" id="BCNV01000013">
    <property type="protein sequence ID" value="GAS85823.1"/>
    <property type="molecule type" value="Genomic_DNA"/>
</dbReference>
<dbReference type="OrthoDB" id="2651239at2"/>
<evidence type="ECO:0000256" key="1">
    <source>
        <dbReference type="SAM" id="SignalP"/>
    </source>
</evidence>